<dbReference type="PROSITE" id="PS00022">
    <property type="entry name" value="EGF_1"/>
    <property type="match status" value="1"/>
</dbReference>
<dbReference type="PROSITE" id="PS01186">
    <property type="entry name" value="EGF_2"/>
    <property type="match status" value="1"/>
</dbReference>
<keyword evidence="1" id="KW-0472">Membrane</keyword>
<evidence type="ECO:0000313" key="6">
    <source>
        <dbReference type="WBParaSite" id="PTRK_0000871200.1"/>
    </source>
</evidence>
<evidence type="ECO:0000259" key="4">
    <source>
        <dbReference type="PROSITE" id="PS01186"/>
    </source>
</evidence>
<dbReference type="Proteomes" id="UP000038045">
    <property type="component" value="Unplaced"/>
</dbReference>
<keyword evidence="2" id="KW-0732">Signal</keyword>
<evidence type="ECO:0000259" key="3">
    <source>
        <dbReference type="PROSITE" id="PS00022"/>
    </source>
</evidence>
<keyword evidence="5" id="KW-1185">Reference proteome</keyword>
<dbReference type="Gene3D" id="2.10.25.10">
    <property type="entry name" value="Laminin"/>
    <property type="match status" value="1"/>
</dbReference>
<evidence type="ECO:0000313" key="5">
    <source>
        <dbReference type="Proteomes" id="UP000038045"/>
    </source>
</evidence>
<dbReference type="AlphaFoldDB" id="A0A0N4ZKS8"/>
<dbReference type="WBParaSite" id="PTRK_0000871200.1">
    <property type="protein sequence ID" value="PTRK_0000871200.1"/>
    <property type="gene ID" value="PTRK_0000871200"/>
</dbReference>
<dbReference type="STRING" id="131310.A0A0N4ZKS8"/>
<dbReference type="InterPro" id="IPR000742">
    <property type="entry name" value="EGF"/>
</dbReference>
<proteinExistence type="predicted"/>
<sequence>MVFKLFCILLIFLLISVVSSLWINEEGSFYDKELDKLIPYCNPMGGKWSKEYSLCLCYGHYTGLRCEFVSKCLHGQLINGHCDCAYGWGGDLCNKIQCYHGTPISSNKCVCKKNFGGMYCDSCIERGTNGPPNCILNSDFYLNFVNDNDEMNRKMEYFLMLTIRILICLGVLICLILLKQTVKLIKEKYILRNIIENDALDSISISSERSIIKKKIEEMHGIKFPPSYDESENKNLLEKHKNIYLIPDETCGPPCYNDAINVKT</sequence>
<accession>A0A0N4ZKS8</accession>
<protein>
    <submittedName>
        <fullName evidence="6">EGF-like domain-containing protein</fullName>
    </submittedName>
</protein>
<name>A0A0N4ZKS8_PARTI</name>
<reference evidence="6" key="1">
    <citation type="submission" date="2017-02" db="UniProtKB">
        <authorList>
            <consortium name="WormBaseParasite"/>
        </authorList>
    </citation>
    <scope>IDENTIFICATION</scope>
</reference>
<feature type="chain" id="PRO_5005891877" evidence="2">
    <location>
        <begin position="21"/>
        <end position="264"/>
    </location>
</feature>
<organism evidence="5 6">
    <name type="scientific">Parastrongyloides trichosuri</name>
    <name type="common">Possum-specific nematode worm</name>
    <dbReference type="NCBI Taxonomy" id="131310"/>
    <lineage>
        <taxon>Eukaryota</taxon>
        <taxon>Metazoa</taxon>
        <taxon>Ecdysozoa</taxon>
        <taxon>Nematoda</taxon>
        <taxon>Chromadorea</taxon>
        <taxon>Rhabditida</taxon>
        <taxon>Tylenchina</taxon>
        <taxon>Panagrolaimomorpha</taxon>
        <taxon>Strongyloidoidea</taxon>
        <taxon>Strongyloididae</taxon>
        <taxon>Parastrongyloides</taxon>
    </lineage>
</organism>
<keyword evidence="1" id="KW-0812">Transmembrane</keyword>
<feature type="domain" description="EGF-like" evidence="3 4">
    <location>
        <begin position="82"/>
        <end position="93"/>
    </location>
</feature>
<feature type="signal peptide" evidence="2">
    <location>
        <begin position="1"/>
        <end position="20"/>
    </location>
</feature>
<keyword evidence="1" id="KW-1133">Transmembrane helix</keyword>
<feature type="transmembrane region" description="Helical" evidence="1">
    <location>
        <begin position="157"/>
        <end position="178"/>
    </location>
</feature>
<evidence type="ECO:0000256" key="1">
    <source>
        <dbReference type="SAM" id="Phobius"/>
    </source>
</evidence>
<evidence type="ECO:0000256" key="2">
    <source>
        <dbReference type="SAM" id="SignalP"/>
    </source>
</evidence>